<gene>
    <name evidence="2" type="ORF">METZ01_LOCUS90419</name>
</gene>
<sequence>METYLILIIVVLIVGFAITWTTGLTAEAESNRETQRREREIWSQEKIMSYEQVQEEREKLIHTLEEALPNHPKQLSQLINIVNDWADLKIKTIQERRSWVRSPDKD</sequence>
<feature type="transmembrane region" description="Helical" evidence="1">
    <location>
        <begin position="6"/>
        <end position="26"/>
    </location>
</feature>
<evidence type="ECO:0000256" key="1">
    <source>
        <dbReference type="SAM" id="Phobius"/>
    </source>
</evidence>
<keyword evidence="1" id="KW-0472">Membrane</keyword>
<dbReference type="EMBL" id="UINC01008342">
    <property type="protein sequence ID" value="SVA37565.1"/>
    <property type="molecule type" value="Genomic_DNA"/>
</dbReference>
<dbReference type="AlphaFoldDB" id="A0A381VB20"/>
<reference evidence="2" key="1">
    <citation type="submission" date="2018-05" db="EMBL/GenBank/DDBJ databases">
        <authorList>
            <person name="Lanie J.A."/>
            <person name="Ng W.-L."/>
            <person name="Kazmierczak K.M."/>
            <person name="Andrzejewski T.M."/>
            <person name="Davidsen T.M."/>
            <person name="Wayne K.J."/>
            <person name="Tettelin H."/>
            <person name="Glass J.I."/>
            <person name="Rusch D."/>
            <person name="Podicherti R."/>
            <person name="Tsui H.-C.T."/>
            <person name="Winkler M.E."/>
        </authorList>
    </citation>
    <scope>NUCLEOTIDE SEQUENCE</scope>
</reference>
<evidence type="ECO:0000313" key="2">
    <source>
        <dbReference type="EMBL" id="SVA37565.1"/>
    </source>
</evidence>
<accession>A0A381VB20</accession>
<keyword evidence="1" id="KW-0812">Transmembrane</keyword>
<protein>
    <submittedName>
        <fullName evidence="2">Uncharacterized protein</fullName>
    </submittedName>
</protein>
<organism evidence="2">
    <name type="scientific">marine metagenome</name>
    <dbReference type="NCBI Taxonomy" id="408172"/>
    <lineage>
        <taxon>unclassified sequences</taxon>
        <taxon>metagenomes</taxon>
        <taxon>ecological metagenomes</taxon>
    </lineage>
</organism>
<keyword evidence="1" id="KW-1133">Transmembrane helix</keyword>
<name>A0A381VB20_9ZZZZ</name>
<proteinExistence type="predicted"/>